<protein>
    <submittedName>
        <fullName evidence="7">Zinc finger protein 99</fullName>
    </submittedName>
</protein>
<proteinExistence type="predicted"/>
<sequence>MDMGTCMDNFYGNTMTTGANAMPSTGDIVQQLGQGHAISHQSPGQITPKVQGHIGSNIYGCGQCLLKCDGKEGLRRHVLEVHGAQYIYICYECGKLFKSYQGYKKHEKFLHRDGGEYKKCDICGRNFPNDSSLKQHQLKHADSKPYTCDKCGRSYKYLNSLHYHTCMM</sequence>
<dbReference type="EMBL" id="NEDP02005138">
    <property type="protein sequence ID" value="OWF43299.1"/>
    <property type="molecule type" value="Genomic_DNA"/>
</dbReference>
<keyword evidence="1" id="KW-0479">Metal-binding</keyword>
<dbReference type="SUPFAM" id="SSF57667">
    <property type="entry name" value="beta-beta-alpha zinc fingers"/>
    <property type="match status" value="2"/>
</dbReference>
<dbReference type="PANTHER" id="PTHR24379">
    <property type="entry name" value="KRAB AND ZINC FINGER DOMAIN-CONTAINING"/>
    <property type="match status" value="1"/>
</dbReference>
<dbReference type="Pfam" id="PF00096">
    <property type="entry name" value="zf-C2H2"/>
    <property type="match status" value="1"/>
</dbReference>
<comment type="caution">
    <text evidence="7">The sequence shown here is derived from an EMBL/GenBank/DDBJ whole genome shotgun (WGS) entry which is preliminary data.</text>
</comment>
<organism evidence="7 8">
    <name type="scientific">Mizuhopecten yessoensis</name>
    <name type="common">Japanese scallop</name>
    <name type="synonym">Patinopecten yessoensis</name>
    <dbReference type="NCBI Taxonomy" id="6573"/>
    <lineage>
        <taxon>Eukaryota</taxon>
        <taxon>Metazoa</taxon>
        <taxon>Spiralia</taxon>
        <taxon>Lophotrochozoa</taxon>
        <taxon>Mollusca</taxon>
        <taxon>Bivalvia</taxon>
        <taxon>Autobranchia</taxon>
        <taxon>Pteriomorphia</taxon>
        <taxon>Pectinida</taxon>
        <taxon>Pectinoidea</taxon>
        <taxon>Pectinidae</taxon>
        <taxon>Mizuhopecten</taxon>
    </lineage>
</organism>
<dbReference type="Proteomes" id="UP000242188">
    <property type="component" value="Unassembled WGS sequence"/>
</dbReference>
<evidence type="ECO:0000256" key="4">
    <source>
        <dbReference type="ARBA" id="ARBA00022833"/>
    </source>
</evidence>
<dbReference type="SMART" id="SM00355">
    <property type="entry name" value="ZnF_C2H2"/>
    <property type="match status" value="4"/>
</dbReference>
<evidence type="ECO:0000256" key="5">
    <source>
        <dbReference type="PROSITE-ProRule" id="PRU00042"/>
    </source>
</evidence>
<accession>A0A210Q3P8</accession>
<feature type="domain" description="C2H2-type" evidence="6">
    <location>
        <begin position="146"/>
        <end position="168"/>
    </location>
</feature>
<evidence type="ECO:0000259" key="6">
    <source>
        <dbReference type="PROSITE" id="PS50157"/>
    </source>
</evidence>
<dbReference type="InterPro" id="IPR013087">
    <property type="entry name" value="Znf_C2H2_type"/>
</dbReference>
<evidence type="ECO:0000256" key="2">
    <source>
        <dbReference type="ARBA" id="ARBA00022737"/>
    </source>
</evidence>
<keyword evidence="3 5" id="KW-0863">Zinc-finger</keyword>
<evidence type="ECO:0000313" key="7">
    <source>
        <dbReference type="EMBL" id="OWF43299.1"/>
    </source>
</evidence>
<dbReference type="PROSITE" id="PS50157">
    <property type="entry name" value="ZINC_FINGER_C2H2_2"/>
    <property type="match status" value="3"/>
</dbReference>
<name>A0A210Q3P8_MIZYE</name>
<dbReference type="PROSITE" id="PS00028">
    <property type="entry name" value="ZINC_FINGER_C2H2_1"/>
    <property type="match status" value="3"/>
</dbReference>
<evidence type="ECO:0000313" key="8">
    <source>
        <dbReference type="Proteomes" id="UP000242188"/>
    </source>
</evidence>
<dbReference type="OrthoDB" id="6141044at2759"/>
<gene>
    <name evidence="7" type="ORF">KP79_PYT18750</name>
</gene>
<dbReference type="GO" id="GO:0008270">
    <property type="term" value="F:zinc ion binding"/>
    <property type="evidence" value="ECO:0007669"/>
    <property type="project" value="UniProtKB-KW"/>
</dbReference>
<dbReference type="Gene3D" id="3.30.160.60">
    <property type="entry name" value="Classic Zinc Finger"/>
    <property type="match status" value="2"/>
</dbReference>
<dbReference type="PANTHER" id="PTHR24379:SF121">
    <property type="entry name" value="C2H2-TYPE DOMAIN-CONTAINING PROTEIN"/>
    <property type="match status" value="1"/>
</dbReference>
<dbReference type="AlphaFoldDB" id="A0A210Q3P8"/>
<evidence type="ECO:0000256" key="3">
    <source>
        <dbReference type="ARBA" id="ARBA00022771"/>
    </source>
</evidence>
<evidence type="ECO:0000256" key="1">
    <source>
        <dbReference type="ARBA" id="ARBA00022723"/>
    </source>
</evidence>
<keyword evidence="2" id="KW-0677">Repeat</keyword>
<dbReference type="InterPro" id="IPR036236">
    <property type="entry name" value="Znf_C2H2_sf"/>
</dbReference>
<keyword evidence="4" id="KW-0862">Zinc</keyword>
<dbReference type="STRING" id="6573.A0A210Q3P8"/>
<feature type="domain" description="C2H2-type" evidence="6">
    <location>
        <begin position="88"/>
        <end position="116"/>
    </location>
</feature>
<keyword evidence="8" id="KW-1185">Reference proteome</keyword>
<reference evidence="7 8" key="1">
    <citation type="journal article" date="2017" name="Nat. Ecol. Evol.">
        <title>Scallop genome provides insights into evolution of bilaterian karyotype and development.</title>
        <authorList>
            <person name="Wang S."/>
            <person name="Zhang J."/>
            <person name="Jiao W."/>
            <person name="Li J."/>
            <person name="Xun X."/>
            <person name="Sun Y."/>
            <person name="Guo X."/>
            <person name="Huan P."/>
            <person name="Dong B."/>
            <person name="Zhang L."/>
            <person name="Hu X."/>
            <person name="Sun X."/>
            <person name="Wang J."/>
            <person name="Zhao C."/>
            <person name="Wang Y."/>
            <person name="Wang D."/>
            <person name="Huang X."/>
            <person name="Wang R."/>
            <person name="Lv J."/>
            <person name="Li Y."/>
            <person name="Zhang Z."/>
            <person name="Liu B."/>
            <person name="Lu W."/>
            <person name="Hui Y."/>
            <person name="Liang J."/>
            <person name="Zhou Z."/>
            <person name="Hou R."/>
            <person name="Li X."/>
            <person name="Liu Y."/>
            <person name="Li H."/>
            <person name="Ning X."/>
            <person name="Lin Y."/>
            <person name="Zhao L."/>
            <person name="Xing Q."/>
            <person name="Dou J."/>
            <person name="Li Y."/>
            <person name="Mao J."/>
            <person name="Guo H."/>
            <person name="Dou H."/>
            <person name="Li T."/>
            <person name="Mu C."/>
            <person name="Jiang W."/>
            <person name="Fu Q."/>
            <person name="Fu X."/>
            <person name="Miao Y."/>
            <person name="Liu J."/>
            <person name="Yu Q."/>
            <person name="Li R."/>
            <person name="Liao H."/>
            <person name="Li X."/>
            <person name="Kong Y."/>
            <person name="Jiang Z."/>
            <person name="Chourrout D."/>
            <person name="Li R."/>
            <person name="Bao Z."/>
        </authorList>
    </citation>
    <scope>NUCLEOTIDE SEQUENCE [LARGE SCALE GENOMIC DNA]</scope>
    <source>
        <strain evidence="7 8">PY_sf001</strain>
    </source>
</reference>
<feature type="domain" description="C2H2-type" evidence="6">
    <location>
        <begin position="118"/>
        <end position="145"/>
    </location>
</feature>